<keyword evidence="9" id="KW-1185">Reference proteome</keyword>
<organism evidence="8 9">
    <name type="scientific">Cohaesibacter gelatinilyticus</name>
    <dbReference type="NCBI Taxonomy" id="372072"/>
    <lineage>
        <taxon>Bacteria</taxon>
        <taxon>Pseudomonadati</taxon>
        <taxon>Pseudomonadota</taxon>
        <taxon>Alphaproteobacteria</taxon>
        <taxon>Hyphomicrobiales</taxon>
        <taxon>Cohaesibacteraceae</taxon>
    </lineage>
</organism>
<dbReference type="InterPro" id="IPR003447">
    <property type="entry name" value="FEMABX"/>
</dbReference>
<dbReference type="PANTHER" id="PTHR36174:SF1">
    <property type="entry name" value="LIPID II:GLYCINE GLYCYLTRANSFERASE"/>
    <property type="match status" value="1"/>
</dbReference>
<reference evidence="8 9" key="1">
    <citation type="submission" date="2017-09" db="EMBL/GenBank/DDBJ databases">
        <authorList>
            <person name="Ehlers B."/>
            <person name="Leendertz F.H."/>
        </authorList>
    </citation>
    <scope>NUCLEOTIDE SEQUENCE [LARGE SCALE GENOMIC DNA]</scope>
    <source>
        <strain evidence="8 9">DSM 18289</strain>
    </source>
</reference>
<evidence type="ECO:0000256" key="2">
    <source>
        <dbReference type="ARBA" id="ARBA00022679"/>
    </source>
</evidence>
<dbReference type="PROSITE" id="PS51191">
    <property type="entry name" value="FEMABX"/>
    <property type="match status" value="1"/>
</dbReference>
<keyword evidence="2 8" id="KW-0808">Transferase</keyword>
<dbReference type="PANTHER" id="PTHR36174">
    <property type="entry name" value="LIPID II:GLYCINE GLYCYLTRANSFERASE"/>
    <property type="match status" value="1"/>
</dbReference>
<dbReference type="SUPFAM" id="SSF55729">
    <property type="entry name" value="Acyl-CoA N-acyltransferases (Nat)"/>
    <property type="match status" value="1"/>
</dbReference>
<evidence type="ECO:0000256" key="3">
    <source>
        <dbReference type="ARBA" id="ARBA00022960"/>
    </source>
</evidence>
<dbReference type="RefSeq" id="WP_097154089.1">
    <property type="nucleotide sequence ID" value="NZ_OBEL01000003.1"/>
</dbReference>
<evidence type="ECO:0000256" key="5">
    <source>
        <dbReference type="ARBA" id="ARBA00023315"/>
    </source>
</evidence>
<evidence type="ECO:0000259" key="7">
    <source>
        <dbReference type="Pfam" id="PF13480"/>
    </source>
</evidence>
<keyword evidence="4" id="KW-0573">Peptidoglycan synthesis</keyword>
<dbReference type="InterPro" id="IPR016181">
    <property type="entry name" value="Acyl_CoA_acyltransferase"/>
</dbReference>
<dbReference type="GO" id="GO:0016755">
    <property type="term" value="F:aminoacyltransferase activity"/>
    <property type="evidence" value="ECO:0007669"/>
    <property type="project" value="InterPro"/>
</dbReference>
<dbReference type="GO" id="GO:0008360">
    <property type="term" value="P:regulation of cell shape"/>
    <property type="evidence" value="ECO:0007669"/>
    <property type="project" value="UniProtKB-KW"/>
</dbReference>
<accession>A0A285PD73</accession>
<evidence type="ECO:0000256" key="4">
    <source>
        <dbReference type="ARBA" id="ARBA00022984"/>
    </source>
</evidence>
<evidence type="ECO:0000313" key="8">
    <source>
        <dbReference type="EMBL" id="SNZ19694.1"/>
    </source>
</evidence>
<dbReference type="EMBL" id="OBEL01000003">
    <property type="protein sequence ID" value="SNZ19694.1"/>
    <property type="molecule type" value="Genomic_DNA"/>
</dbReference>
<dbReference type="Proteomes" id="UP000219439">
    <property type="component" value="Unassembled WGS sequence"/>
</dbReference>
<dbReference type="InterPro" id="IPR050644">
    <property type="entry name" value="PG_Glycine_Bridge_Synth"/>
</dbReference>
<dbReference type="Pfam" id="PF13480">
    <property type="entry name" value="Acetyltransf_6"/>
    <property type="match status" value="1"/>
</dbReference>
<keyword evidence="6" id="KW-0961">Cell wall biogenesis/degradation</keyword>
<dbReference type="GO" id="GO:0009252">
    <property type="term" value="P:peptidoglycan biosynthetic process"/>
    <property type="evidence" value="ECO:0007669"/>
    <property type="project" value="UniProtKB-KW"/>
</dbReference>
<dbReference type="Gene3D" id="3.40.630.30">
    <property type="match status" value="2"/>
</dbReference>
<proteinExistence type="inferred from homology"/>
<evidence type="ECO:0000313" key="9">
    <source>
        <dbReference type="Proteomes" id="UP000219439"/>
    </source>
</evidence>
<name>A0A285PD73_9HYPH</name>
<dbReference type="GO" id="GO:0071555">
    <property type="term" value="P:cell wall organization"/>
    <property type="evidence" value="ECO:0007669"/>
    <property type="project" value="UniProtKB-KW"/>
</dbReference>
<protein>
    <submittedName>
        <fullName evidence="8">Lipid II:glycine glycyltransferase (Peptidoglycan interpeptide bridge formation enzyme)</fullName>
    </submittedName>
</protein>
<keyword evidence="5" id="KW-0012">Acyltransferase</keyword>
<dbReference type="OrthoDB" id="7844032at2"/>
<feature type="domain" description="BioF2-like acetyltransferase" evidence="7">
    <location>
        <begin position="184"/>
        <end position="316"/>
    </location>
</feature>
<evidence type="ECO:0000256" key="6">
    <source>
        <dbReference type="ARBA" id="ARBA00023316"/>
    </source>
</evidence>
<dbReference type="AlphaFoldDB" id="A0A285PD73"/>
<evidence type="ECO:0000256" key="1">
    <source>
        <dbReference type="ARBA" id="ARBA00009943"/>
    </source>
</evidence>
<comment type="similarity">
    <text evidence="1">Belongs to the FemABX family.</text>
</comment>
<sequence length="383" mass="43601">MNASLATSPLPVDAVETSLNLDQDLVYRFVDPENWDQIAVEFLDILHEQSECFNALRWAPEQLERIAFYKGEQVVSAAMVLKMDFPIVGGGVAVVKWGPLWRRHDLPVEPRILEETVERLKDIYAIERDYFLTFFPRADPDISELEVSTFEKCGFVAGEELASPLRYFVNTDISLEDLRASLTQKWRYNLNKAEKNNLTCRFANDAEGHEAFMQLYEAMQNRKDFHDTSAIGTLKDLMEADELALRPEILLVEYEDELVAGAAIDSTGERAVYLYGATNNKALPLNAGFVMHWAIAQHLVKSPICRWYDLGGADKDCHLHQFKRGFVGKKGSTVITPRYYHYGSSIKSRILGHMLYFARRKKGEIARLVHDVRTKGPKAAFAD</sequence>
<gene>
    <name evidence="8" type="ORF">SAMN06265368_2784</name>
</gene>
<dbReference type="InterPro" id="IPR038740">
    <property type="entry name" value="BioF2-like_GNAT_dom"/>
</dbReference>
<keyword evidence="3" id="KW-0133">Cell shape</keyword>